<dbReference type="InterPro" id="IPR025420">
    <property type="entry name" value="DUF4143"/>
</dbReference>
<dbReference type="InterPro" id="IPR027417">
    <property type="entry name" value="P-loop_NTPase"/>
</dbReference>
<sequence length="891" mass="101221">MGGSWGEGAEVSLSVYEVKPMVWRKSANILRTVHEILRTVCRIFAPCWSEADQKYKLVHWMYIRLFIQCTILYMILYPRFIEPTIREHLAVTPVLIVEGARAVGKTSLVQKLRRDGLLTAVYSMTDVELRKTVENDPVAWLRGRTWPCAIDEAQLVPDLPLALKTILDENSDQIRVLLTGSSSIGQTQTNFGGSDPLARRAFRITLEPLSEAEIFAGEQLLAPWSIIDEMFRAEPSDTKRSLAFPSQNEIFTRGGMPQYRVSETTKSPGLLRSAIEQGIRSILTERVKPGEIFDQQRAYELLAYILRHPASELNMSEAGRDLSIDRRTVDSYINALEKRFLVYEVPNFHRPSKRTLRSSAKFFPADLALSTHVITSQSDKRLDDSDIRGRLTEAHVVQQMRAHAGWSELEVDIFHWRQSIKQKPAEVDLVLRDRQGRLVAIEVKSSTRFKADHLKGIRAFKELYPDDFHRGFLVSHNPEVMRVSEDIWAIPIEYLGSRDSWEGDFALQIPPQIADGEEAQDEIEMLGEDMSDTQIFMSYTHQDADSVVGGDMRQFGRDIAEALESLFGRSVDLFLDTDKARWGEHLWNRLDAEIQRSTFFMPFITPRYLNSKACVDEFQKFLDAAERAGAEKQLMLPLVWITPPAFKRNTGNSLIVERVKQTLYQDVSEIRTLDRSASGYRQKVEELAGYINEMIEEREQQGIEISESTSTEEEEVAKGAFDYLAEIEETYPQVESSLESFMSAFTQLGLGFQESGGKLNEQALSNPFQTQKLLKEMAKELAPLAKKTEEKSQEASKKWSELISKLNRGVHLLSEASGEDVPDSLIHDIASIRDTLQKLEGVAEIESIAIQMPKLSSALTPISRAFLSSIRTINLMDESVSDWLRSIGYEK</sequence>
<gene>
    <name evidence="2" type="ORF">IDM48_10395</name>
</gene>
<dbReference type="PANTHER" id="PTHR43566">
    <property type="entry name" value="CONSERVED PROTEIN"/>
    <property type="match status" value="1"/>
</dbReference>
<reference evidence="2 3" key="1">
    <citation type="submission" date="2020-09" db="EMBL/GenBank/DDBJ databases">
        <title>Investigation of environmental microbe.</title>
        <authorList>
            <person name="Ou Y."/>
            <person name="Kang Q."/>
        </authorList>
    </citation>
    <scope>NUCLEOTIDE SEQUENCE [LARGE SCALE GENOMIC DNA]</scope>
    <source>
        <strain evidence="2 3">KJZ-9</strain>
    </source>
</reference>
<dbReference type="PANTHER" id="PTHR43566:SF2">
    <property type="entry name" value="DUF4143 DOMAIN-CONTAINING PROTEIN"/>
    <property type="match status" value="1"/>
</dbReference>
<dbReference type="RefSeq" id="WP_068172770.1">
    <property type="nucleotide sequence ID" value="NZ_CP061538.1"/>
</dbReference>
<proteinExistence type="predicted"/>
<dbReference type="InterPro" id="IPR041682">
    <property type="entry name" value="AAA_14"/>
</dbReference>
<dbReference type="SUPFAM" id="SSF52540">
    <property type="entry name" value="P-loop containing nucleoside triphosphate hydrolases"/>
    <property type="match status" value="1"/>
</dbReference>
<dbReference type="EMBL" id="CP061538">
    <property type="protein sequence ID" value="QNV39746.1"/>
    <property type="molecule type" value="Genomic_DNA"/>
</dbReference>
<dbReference type="GO" id="GO:0007165">
    <property type="term" value="P:signal transduction"/>
    <property type="evidence" value="ECO:0007669"/>
    <property type="project" value="InterPro"/>
</dbReference>
<evidence type="ECO:0000313" key="2">
    <source>
        <dbReference type="EMBL" id="QNV39746.1"/>
    </source>
</evidence>
<dbReference type="Proteomes" id="UP000516421">
    <property type="component" value="Chromosome"/>
</dbReference>
<feature type="domain" description="TIR" evidence="1">
    <location>
        <begin position="531"/>
        <end position="667"/>
    </location>
</feature>
<dbReference type="AlphaFoldDB" id="A0A7H2BJA0"/>
<evidence type="ECO:0000313" key="3">
    <source>
        <dbReference type="Proteomes" id="UP000516421"/>
    </source>
</evidence>
<dbReference type="InterPro" id="IPR035897">
    <property type="entry name" value="Toll_tir_struct_dom_sf"/>
</dbReference>
<organism evidence="2 3">
    <name type="scientific">Rothia amarae</name>
    <dbReference type="NCBI Taxonomy" id="169480"/>
    <lineage>
        <taxon>Bacteria</taxon>
        <taxon>Bacillati</taxon>
        <taxon>Actinomycetota</taxon>
        <taxon>Actinomycetes</taxon>
        <taxon>Micrococcales</taxon>
        <taxon>Micrococcaceae</taxon>
        <taxon>Rothia</taxon>
    </lineage>
</organism>
<keyword evidence="3" id="KW-1185">Reference proteome</keyword>
<dbReference type="Pfam" id="PF13635">
    <property type="entry name" value="DUF4143"/>
    <property type="match status" value="1"/>
</dbReference>
<dbReference type="Pfam" id="PF13173">
    <property type="entry name" value="AAA_14"/>
    <property type="match status" value="1"/>
</dbReference>
<dbReference type="Pfam" id="PF13676">
    <property type="entry name" value="TIR_2"/>
    <property type="match status" value="1"/>
</dbReference>
<dbReference type="Gene3D" id="3.40.50.10140">
    <property type="entry name" value="Toll/interleukin-1 receptor homology (TIR) domain"/>
    <property type="match status" value="1"/>
</dbReference>
<dbReference type="KEGG" id="rama:IDM48_10395"/>
<name>A0A7H2BJA0_9MICC</name>
<dbReference type="InterPro" id="IPR000157">
    <property type="entry name" value="TIR_dom"/>
</dbReference>
<dbReference type="SUPFAM" id="SSF52200">
    <property type="entry name" value="Toll/Interleukin receptor TIR domain"/>
    <property type="match status" value="1"/>
</dbReference>
<protein>
    <submittedName>
        <fullName evidence="2">DUF4143 domain-containing protein</fullName>
    </submittedName>
</protein>
<evidence type="ECO:0000259" key="1">
    <source>
        <dbReference type="PROSITE" id="PS50104"/>
    </source>
</evidence>
<accession>A0A7H2BJA0</accession>
<dbReference type="PROSITE" id="PS50104">
    <property type="entry name" value="TIR"/>
    <property type="match status" value="1"/>
</dbReference>